<dbReference type="RefSeq" id="WP_127913953.1">
    <property type="nucleotide sequence ID" value="NZ_CP021074.1"/>
</dbReference>
<reference evidence="1 3" key="1">
    <citation type="submission" date="2020-12" db="EMBL/GenBank/DDBJ databases">
        <title>FDA dAtabase for Regulatory Grade micrObial Sequences (FDA-ARGOS): Supporting development and validation of Infectious Disease Dx tests.</title>
        <authorList>
            <person name="Minogue T."/>
            <person name="Wolcott M."/>
            <person name="Wasieloski L."/>
            <person name="Aguilar W."/>
            <person name="Moore D."/>
            <person name="Jaissle J."/>
            <person name="Tallon L."/>
            <person name="Sadzewicz L."/>
            <person name="Zhao X."/>
            <person name="Boylan J."/>
            <person name="Ott S."/>
            <person name="Bowen H."/>
            <person name="Vavikolanu K."/>
            <person name="Mehta A."/>
            <person name="Aluvathingal J."/>
            <person name="Nadendla S."/>
            <person name="Yan Y."/>
            <person name="Sichtig H."/>
        </authorList>
    </citation>
    <scope>NUCLEOTIDE SEQUENCE [LARGE SCALE GENOMIC DNA]</scope>
    <source>
        <strain evidence="1 3">FDAARGOS_949</strain>
    </source>
</reference>
<dbReference type="AlphaFoldDB" id="A0AAP9Y8T5"/>
<gene>
    <name evidence="1" type="ORF">I6H06_14915</name>
    <name evidence="2" type="ORF">NFI99_23115</name>
</gene>
<dbReference type="GeneID" id="45699086"/>
<name>A0AAP9Y8T5_BURGL</name>
<dbReference type="Proteomes" id="UP001056386">
    <property type="component" value="Chromosome 1"/>
</dbReference>
<dbReference type="EMBL" id="CP065601">
    <property type="protein sequence ID" value="QPQ93525.1"/>
    <property type="molecule type" value="Genomic_DNA"/>
</dbReference>
<evidence type="ECO:0000313" key="1">
    <source>
        <dbReference type="EMBL" id="QPQ93525.1"/>
    </source>
</evidence>
<evidence type="ECO:0000313" key="4">
    <source>
        <dbReference type="Proteomes" id="UP001056386"/>
    </source>
</evidence>
<dbReference type="Proteomes" id="UP000594892">
    <property type="component" value="Chromosome 2"/>
</dbReference>
<reference evidence="2" key="2">
    <citation type="submission" date="2022-06" db="EMBL/GenBank/DDBJ databases">
        <title>Draft genome sequence of Burkholderia glumae strain GR20004 isolated from rice panicle showing bacterial panicle blight.</title>
        <authorList>
            <person name="Choi S.Y."/>
            <person name="Lee Y.H."/>
        </authorList>
    </citation>
    <scope>NUCLEOTIDE SEQUENCE</scope>
    <source>
        <strain evidence="2">GR20004</strain>
    </source>
</reference>
<keyword evidence="4" id="KW-1185">Reference proteome</keyword>
<protein>
    <submittedName>
        <fullName evidence="1">Uncharacterized protein</fullName>
    </submittedName>
</protein>
<evidence type="ECO:0000313" key="3">
    <source>
        <dbReference type="Proteomes" id="UP000594892"/>
    </source>
</evidence>
<sequence length="114" mass="12265">MTGIQVFRSLHITFPKNNLAIFLSIFPPFFGAPPRTAGPPASACRGTGPTRRTAISELDGGPAIERPLIDAETSTHRFQGKYSYICVIDNVTQTNLRQTAKPVPHPGSAETGSE</sequence>
<organism evidence="1 3">
    <name type="scientific">Burkholderia glumae</name>
    <name type="common">Pseudomonas glumae</name>
    <dbReference type="NCBI Taxonomy" id="337"/>
    <lineage>
        <taxon>Bacteria</taxon>
        <taxon>Pseudomonadati</taxon>
        <taxon>Pseudomonadota</taxon>
        <taxon>Betaproteobacteria</taxon>
        <taxon>Burkholderiales</taxon>
        <taxon>Burkholderiaceae</taxon>
        <taxon>Burkholderia</taxon>
    </lineage>
</organism>
<accession>A0AAP9Y8T5</accession>
<proteinExistence type="predicted"/>
<evidence type="ECO:0000313" key="2">
    <source>
        <dbReference type="EMBL" id="USS44528.1"/>
    </source>
</evidence>
<dbReference type="EMBL" id="CP099587">
    <property type="protein sequence ID" value="USS44528.1"/>
    <property type="molecule type" value="Genomic_DNA"/>
</dbReference>